<dbReference type="Gene3D" id="3.40.50.300">
    <property type="entry name" value="P-loop containing nucleotide triphosphate hydrolases"/>
    <property type="match status" value="1"/>
</dbReference>
<keyword evidence="5" id="KW-1185">Reference proteome</keyword>
<accession>A0ABR1FL95</accession>
<dbReference type="InterPro" id="IPR027417">
    <property type="entry name" value="P-loop_NTPase"/>
</dbReference>
<dbReference type="Pfam" id="PF00685">
    <property type="entry name" value="Sulfotransfer_1"/>
    <property type="match status" value="1"/>
</dbReference>
<name>A0ABR1FL95_AURAN</name>
<keyword evidence="2" id="KW-0808">Transferase</keyword>
<reference evidence="4 5" key="1">
    <citation type="submission" date="2024-03" db="EMBL/GenBank/DDBJ databases">
        <title>Aureococcus anophagefferens CCMP1851 and Kratosvirus quantuckense: Draft genome of a second virus-susceptible host strain in the model system.</title>
        <authorList>
            <person name="Chase E."/>
            <person name="Truchon A.R."/>
            <person name="Schepens W."/>
            <person name="Wilhelm S.W."/>
        </authorList>
    </citation>
    <scope>NUCLEOTIDE SEQUENCE [LARGE SCALE GENOMIC DNA]</scope>
    <source>
        <strain evidence="4 5">CCMP1851</strain>
    </source>
</reference>
<evidence type="ECO:0000313" key="5">
    <source>
        <dbReference type="Proteomes" id="UP001363151"/>
    </source>
</evidence>
<evidence type="ECO:0000259" key="3">
    <source>
        <dbReference type="Pfam" id="PF00685"/>
    </source>
</evidence>
<evidence type="ECO:0000256" key="1">
    <source>
        <dbReference type="ARBA" id="ARBA00005771"/>
    </source>
</evidence>
<organism evidence="4 5">
    <name type="scientific">Aureococcus anophagefferens</name>
    <name type="common">Harmful bloom alga</name>
    <dbReference type="NCBI Taxonomy" id="44056"/>
    <lineage>
        <taxon>Eukaryota</taxon>
        <taxon>Sar</taxon>
        <taxon>Stramenopiles</taxon>
        <taxon>Ochrophyta</taxon>
        <taxon>Pelagophyceae</taxon>
        <taxon>Pelagomonadales</taxon>
        <taxon>Pelagomonadaceae</taxon>
        <taxon>Aureococcus</taxon>
    </lineage>
</organism>
<dbReference type="SUPFAM" id="SSF47616">
    <property type="entry name" value="GST C-terminal domain-like"/>
    <property type="match status" value="1"/>
</dbReference>
<comment type="similarity">
    <text evidence="1">Belongs to the sulfotransferase 1 family.</text>
</comment>
<proteinExistence type="inferred from homology"/>
<evidence type="ECO:0000256" key="2">
    <source>
        <dbReference type="ARBA" id="ARBA00022679"/>
    </source>
</evidence>
<dbReference type="InterPro" id="IPR000863">
    <property type="entry name" value="Sulfotransferase_dom"/>
</dbReference>
<dbReference type="CDD" id="cd00570">
    <property type="entry name" value="GST_N_family"/>
    <property type="match status" value="1"/>
</dbReference>
<dbReference type="InterPro" id="IPR036282">
    <property type="entry name" value="Glutathione-S-Trfase_C_sf"/>
</dbReference>
<dbReference type="Gene3D" id="1.20.1050.10">
    <property type="match status" value="1"/>
</dbReference>
<dbReference type="PANTHER" id="PTHR11783">
    <property type="entry name" value="SULFOTRANSFERASE SULT"/>
    <property type="match status" value="1"/>
</dbReference>
<dbReference type="InterPro" id="IPR036249">
    <property type="entry name" value="Thioredoxin-like_sf"/>
</dbReference>
<sequence length="761" mass="81524">MPQNGIAATAADRAPFGNAVAFFEKLRARPCFAKFVERDLAIWGSGFSPSFLRANAPRYGLVWFGASLPWALFVLFGKLRAGGKAWGFTRVTQRSLATQKSGASSGLAAALREVDAAPLKATPGAFPELVSDDCGLLVYDASDALSATTIAALDYLGYAFAPKRVDASLLEHATTEHRKLTPFGELPALVLKGKDGARCLYGARVIVEHVDALTRGDHWCATFDASGRVTPGDAVARAVARKWAGWARTAWFYQLAPLRLHLLFAPTLRHVFKGDGAALLDAVAAKDCLDPAGARDAAAELAEAFARPHAPGDMAPYASELWGRVGLVEETLAEAPFLAGASPSLADAFALPVVVLAALYHHRCCGASDPAFSPHAVRPHDARFVDDGRAAHVWDGPAWAEVVTAFPRVAAWAAKLRGVNGFDRAVSDLGVAHDVPTLDAPLFDGKGMAYSLLRLPDGRMVPHPPCVKPSAVAELRRSFLSRAGDVFVCTYPKCGTTWMQQIVLLLLHGGDATKVKPHPALQSQAPWPEVCYLRTKRFGGPCPYLDARSLRPPHDAAYAHGPDARRVFKTHAPRGLFPVADANLDPKAKIVYIARNPKDVCCSLYAHASALPPFEYAGDFDHFVGNFVEGKVEHGSWKDHHVDWYVHAQRDERVYYVHFEALKADPRAEIAKLAAFLLDLPGPGDVPPALLDAVAAGSDFKAMKAAAAKAGDGSAEATSRFRSGGAGKWHVSRGGKMTDAHSKAIDDTLLAGLPPGLAFQC</sequence>
<dbReference type="SUPFAM" id="SSF52833">
    <property type="entry name" value="Thioredoxin-like"/>
    <property type="match status" value="1"/>
</dbReference>
<gene>
    <name evidence="4" type="ORF">SO694_00036110</name>
</gene>
<protein>
    <submittedName>
        <fullName evidence="4">Sulfotransferase</fullName>
    </submittedName>
</protein>
<dbReference type="EMBL" id="JBBJCI010000365">
    <property type="protein sequence ID" value="KAK7232900.1"/>
    <property type="molecule type" value="Genomic_DNA"/>
</dbReference>
<dbReference type="Gene3D" id="3.40.30.10">
    <property type="entry name" value="Glutaredoxin"/>
    <property type="match status" value="1"/>
</dbReference>
<dbReference type="SUPFAM" id="SSF52540">
    <property type="entry name" value="P-loop containing nucleoside triphosphate hydrolases"/>
    <property type="match status" value="1"/>
</dbReference>
<comment type="caution">
    <text evidence="4">The sequence shown here is derived from an EMBL/GenBank/DDBJ whole genome shotgun (WGS) entry which is preliminary data.</text>
</comment>
<evidence type="ECO:0000313" key="4">
    <source>
        <dbReference type="EMBL" id="KAK7232900.1"/>
    </source>
</evidence>
<dbReference type="Proteomes" id="UP001363151">
    <property type="component" value="Unassembled WGS sequence"/>
</dbReference>
<feature type="domain" description="Sulfotransferase" evidence="3">
    <location>
        <begin position="485"/>
        <end position="747"/>
    </location>
</feature>